<dbReference type="AlphaFoldDB" id="A0A1G8BLK7"/>
<dbReference type="Gene3D" id="1.10.150.290">
    <property type="entry name" value="S-adenosyl-L-methionine-dependent methyltransferases"/>
    <property type="match status" value="1"/>
</dbReference>
<dbReference type="STRING" id="366584.SAMN05216377_12164"/>
<dbReference type="PANTHER" id="PTHR43861:SF1">
    <property type="entry name" value="TRANS-ACONITATE 2-METHYLTRANSFERASE"/>
    <property type="match status" value="1"/>
</dbReference>
<sequence>MTTTWDPALYLDFDDLRARPFRDLVARIRAEDPRRVVDLGCGPGNMTATLAARWPEAIIDAIDSSAEMVAAARANGVPAERRAVEDWTPAPDTDVVVTNAVLQWVPTHRELIPRWLAALPPGATFAFQVPGNGAAPSHALTRALAAQRGVTVRGEPDVAAPAEYAELMSAPDLAAEVDVWETTYLQRLTGEDPVLHWLGSTTLRPVRDALSAEDYADFTAELAPQLRAAYPPSADGTTWFPFRRIFGVARLPR</sequence>
<evidence type="ECO:0000313" key="2">
    <source>
        <dbReference type="Proteomes" id="UP000198967"/>
    </source>
</evidence>
<keyword evidence="1" id="KW-0489">Methyltransferase</keyword>
<dbReference type="CDD" id="cd02440">
    <property type="entry name" value="AdoMet_MTases"/>
    <property type="match status" value="1"/>
</dbReference>
<gene>
    <name evidence="1" type="ORF">SAMN05216377_12164</name>
</gene>
<keyword evidence="1" id="KW-0808">Transferase</keyword>
<dbReference type="SUPFAM" id="SSF53335">
    <property type="entry name" value="S-adenosyl-L-methionine-dependent methyltransferases"/>
    <property type="match status" value="1"/>
</dbReference>
<dbReference type="Pfam" id="PF13489">
    <property type="entry name" value="Methyltransf_23"/>
    <property type="match status" value="1"/>
</dbReference>
<dbReference type="InterPro" id="IPR029063">
    <property type="entry name" value="SAM-dependent_MTases_sf"/>
</dbReference>
<evidence type="ECO:0000313" key="1">
    <source>
        <dbReference type="EMBL" id="SDH33983.1"/>
    </source>
</evidence>
<dbReference type="EMBL" id="FNBE01000021">
    <property type="protein sequence ID" value="SDH33983.1"/>
    <property type="molecule type" value="Genomic_DNA"/>
</dbReference>
<organism evidence="1 2">
    <name type="scientific">Pseudonocardia oroxyli</name>
    <dbReference type="NCBI Taxonomy" id="366584"/>
    <lineage>
        <taxon>Bacteria</taxon>
        <taxon>Bacillati</taxon>
        <taxon>Actinomycetota</taxon>
        <taxon>Actinomycetes</taxon>
        <taxon>Pseudonocardiales</taxon>
        <taxon>Pseudonocardiaceae</taxon>
        <taxon>Pseudonocardia</taxon>
    </lineage>
</organism>
<accession>A0A1G8BLK7</accession>
<name>A0A1G8BLK7_PSEOR</name>
<dbReference type="InterPro" id="IPR023149">
    <property type="entry name" value="Trans_acon_MeTrfase_C"/>
</dbReference>
<dbReference type="GO" id="GO:0030798">
    <property type="term" value="F:trans-aconitate 2-methyltransferase activity"/>
    <property type="evidence" value="ECO:0007669"/>
    <property type="project" value="InterPro"/>
</dbReference>
<keyword evidence="2" id="KW-1185">Reference proteome</keyword>
<dbReference type="Proteomes" id="UP000198967">
    <property type="component" value="Unassembled WGS sequence"/>
</dbReference>
<dbReference type="PANTHER" id="PTHR43861">
    <property type="entry name" value="TRANS-ACONITATE 2-METHYLTRANSFERASE-RELATED"/>
    <property type="match status" value="1"/>
</dbReference>
<dbReference type="NCBIfam" id="NF010703">
    <property type="entry name" value="PRK14103.1"/>
    <property type="match status" value="1"/>
</dbReference>
<reference evidence="1 2" key="1">
    <citation type="submission" date="2016-10" db="EMBL/GenBank/DDBJ databases">
        <authorList>
            <person name="de Groot N.N."/>
        </authorList>
    </citation>
    <scope>NUCLEOTIDE SEQUENCE [LARGE SCALE GENOMIC DNA]</scope>
    <source>
        <strain evidence="1 2">CGMCC 4.3143</strain>
    </source>
</reference>
<proteinExistence type="predicted"/>
<dbReference type="Gene3D" id="3.40.50.150">
    <property type="entry name" value="Vaccinia Virus protein VP39"/>
    <property type="match status" value="1"/>
</dbReference>
<protein>
    <submittedName>
        <fullName evidence="1">Trans-aconitate 2-methyltransferase</fullName>
    </submittedName>
</protein>
<dbReference type="GO" id="GO:0032259">
    <property type="term" value="P:methylation"/>
    <property type="evidence" value="ECO:0007669"/>
    <property type="project" value="UniProtKB-KW"/>
</dbReference>
<dbReference type="RefSeq" id="WP_245707828.1">
    <property type="nucleotide sequence ID" value="NZ_FNBE01000021.1"/>
</dbReference>